<evidence type="ECO:0000256" key="7">
    <source>
        <dbReference type="ARBA" id="ARBA00022490"/>
    </source>
</evidence>
<keyword evidence="12 16" id="KW-0630">Potassium</keyword>
<comment type="function">
    <text evidence="16">Catalyzes the phosphorylation of pantothenate (Pan), the first step in CoA biosynthesis.</text>
</comment>
<comment type="cofactor">
    <cofactor evidence="2">
        <name>K(+)</name>
        <dbReference type="ChEBI" id="CHEBI:29103"/>
    </cofactor>
</comment>
<evidence type="ECO:0000256" key="1">
    <source>
        <dbReference type="ARBA" id="ARBA00001206"/>
    </source>
</evidence>
<dbReference type="UniPathway" id="UPA00241">
    <property type="reaction ID" value="UER00352"/>
</dbReference>
<sequence length="242" mass="25324">MLLLDIGNSRIKAAIARGDALEPIATVSHAGDAVAAIATLPDLDARAPVWISQVLGPAAEARLTEAVQARWSRAPRYARSVAELGGLRNAYREPERLGVDRWLVLFAAWSEAPNRAAVIVDAGTALTADVIDASGRHQGGFIAAGLLTAQRAVLGATRFATRDEHARYDAGLGLDTEACVRQGAMLGCLGAIDRAAAIAGAEAQRWITGGDAETLLTGLGAGWRHRPLLVLEGLRALARISG</sequence>
<evidence type="ECO:0000256" key="16">
    <source>
        <dbReference type="HAMAP-Rule" id="MF_01274"/>
    </source>
</evidence>
<feature type="binding site" evidence="16">
    <location>
        <position position="124"/>
    </location>
    <ligand>
        <name>ATP</name>
        <dbReference type="ChEBI" id="CHEBI:30616"/>
    </ligand>
</feature>
<dbReference type="GO" id="GO:0005524">
    <property type="term" value="F:ATP binding"/>
    <property type="evidence" value="ECO:0007669"/>
    <property type="project" value="UniProtKB-UniRule"/>
</dbReference>
<comment type="pathway">
    <text evidence="4 16">Cofactor biosynthesis; coenzyme A biosynthesis; CoA from (R)-pantothenate: step 1/5.</text>
</comment>
<comment type="subcellular location">
    <subcellularLocation>
        <location evidence="3 16">Cytoplasm</location>
    </subcellularLocation>
</comment>
<dbReference type="Gene3D" id="3.30.420.40">
    <property type="match status" value="2"/>
</dbReference>
<evidence type="ECO:0000256" key="6">
    <source>
        <dbReference type="ARBA" id="ARBA00012102"/>
    </source>
</evidence>
<comment type="similarity">
    <text evidence="14 16">Belongs to the type III pantothenate kinase family.</text>
</comment>
<keyword evidence="11 16" id="KW-0067">ATP-binding</keyword>
<feature type="binding site" evidence="16">
    <location>
        <position position="121"/>
    </location>
    <ligand>
        <name>K(+)</name>
        <dbReference type="ChEBI" id="CHEBI:29103"/>
    </ligand>
</feature>
<reference evidence="17 18" key="1">
    <citation type="journal article" date="2012" name="J. Bacteriol.">
        <title>Genome Sequence of n-Alkane-Degrading Hydrocarboniphaga effusa Strain AP103T (ATCC BAA-332T).</title>
        <authorList>
            <person name="Chang H.K."/>
            <person name="Zylstra G.J."/>
            <person name="Chae J.C."/>
        </authorList>
    </citation>
    <scope>NUCLEOTIDE SEQUENCE [LARGE SCALE GENOMIC DNA]</scope>
    <source>
        <strain evidence="17 18">AP103</strain>
    </source>
</reference>
<keyword evidence="18" id="KW-1185">Reference proteome</keyword>
<keyword evidence="16" id="KW-0479">Metal-binding</keyword>
<keyword evidence="7 16" id="KW-0963">Cytoplasm</keyword>
<keyword evidence="9 16" id="KW-0547">Nucleotide-binding</keyword>
<comment type="caution">
    <text evidence="17">The sequence shown here is derived from an EMBL/GenBank/DDBJ whole genome shotgun (WGS) entry which is preliminary data.</text>
</comment>
<dbReference type="Proteomes" id="UP000003704">
    <property type="component" value="Unassembled WGS sequence"/>
</dbReference>
<evidence type="ECO:0000256" key="8">
    <source>
        <dbReference type="ARBA" id="ARBA00022679"/>
    </source>
</evidence>
<dbReference type="HAMAP" id="MF_01274">
    <property type="entry name" value="Pantothen_kinase_3"/>
    <property type="match status" value="1"/>
</dbReference>
<keyword evidence="13 16" id="KW-0173">Coenzyme A biosynthesis</keyword>
<dbReference type="InterPro" id="IPR004619">
    <property type="entry name" value="Type_III_PanK"/>
</dbReference>
<keyword evidence="8 16" id="KW-0808">Transferase</keyword>
<dbReference type="GO" id="GO:0005737">
    <property type="term" value="C:cytoplasm"/>
    <property type="evidence" value="ECO:0007669"/>
    <property type="project" value="UniProtKB-SubCell"/>
</dbReference>
<dbReference type="AlphaFoldDB" id="I8HZ94"/>
<comment type="catalytic activity">
    <reaction evidence="1 16">
        <text>(R)-pantothenate + ATP = (R)-4'-phosphopantothenate + ADP + H(+)</text>
        <dbReference type="Rhea" id="RHEA:16373"/>
        <dbReference type="ChEBI" id="CHEBI:10986"/>
        <dbReference type="ChEBI" id="CHEBI:15378"/>
        <dbReference type="ChEBI" id="CHEBI:29032"/>
        <dbReference type="ChEBI" id="CHEBI:30616"/>
        <dbReference type="ChEBI" id="CHEBI:456216"/>
        <dbReference type="EC" id="2.7.1.33"/>
    </reaction>
</comment>
<dbReference type="PANTHER" id="PTHR34265:SF1">
    <property type="entry name" value="TYPE III PANTOTHENATE KINASE"/>
    <property type="match status" value="1"/>
</dbReference>
<dbReference type="GO" id="GO:0015937">
    <property type="term" value="P:coenzyme A biosynthetic process"/>
    <property type="evidence" value="ECO:0007669"/>
    <property type="project" value="UniProtKB-UniRule"/>
</dbReference>
<evidence type="ECO:0000256" key="15">
    <source>
        <dbReference type="ARBA" id="ARBA00040883"/>
    </source>
</evidence>
<feature type="binding site" evidence="16">
    <location>
        <position position="91"/>
    </location>
    <ligand>
        <name>substrate</name>
    </ligand>
</feature>
<evidence type="ECO:0000256" key="14">
    <source>
        <dbReference type="ARBA" id="ARBA00038036"/>
    </source>
</evidence>
<evidence type="ECO:0000313" key="18">
    <source>
        <dbReference type="Proteomes" id="UP000003704"/>
    </source>
</evidence>
<evidence type="ECO:0000313" key="17">
    <source>
        <dbReference type="EMBL" id="EIT68896.1"/>
    </source>
</evidence>
<evidence type="ECO:0000256" key="11">
    <source>
        <dbReference type="ARBA" id="ARBA00022840"/>
    </source>
</evidence>
<dbReference type="OrthoDB" id="9781305at2"/>
<proteinExistence type="inferred from homology"/>
<keyword evidence="10 16" id="KW-0418">Kinase</keyword>
<gene>
    <name evidence="16" type="primary">coaX</name>
    <name evidence="17" type="ORF">WQQ_24780</name>
</gene>
<evidence type="ECO:0000256" key="12">
    <source>
        <dbReference type="ARBA" id="ARBA00022958"/>
    </source>
</evidence>
<evidence type="ECO:0000256" key="3">
    <source>
        <dbReference type="ARBA" id="ARBA00004496"/>
    </source>
</evidence>
<evidence type="ECO:0000256" key="10">
    <source>
        <dbReference type="ARBA" id="ARBA00022777"/>
    </source>
</evidence>
<protein>
    <recommendedName>
        <fullName evidence="15 16">Type III pantothenate kinase</fullName>
        <ecNumber evidence="6 16">2.7.1.33</ecNumber>
    </recommendedName>
    <alternativeName>
        <fullName evidence="16">PanK-III</fullName>
    </alternativeName>
    <alternativeName>
        <fullName evidence="16">Pantothenic acid kinase</fullName>
    </alternativeName>
</protein>
<dbReference type="STRING" id="1172194.WQQ_24780"/>
<dbReference type="PANTHER" id="PTHR34265">
    <property type="entry name" value="TYPE III PANTOTHENATE KINASE"/>
    <property type="match status" value="1"/>
</dbReference>
<dbReference type="InterPro" id="IPR043129">
    <property type="entry name" value="ATPase_NBD"/>
</dbReference>
<feature type="active site" description="Proton acceptor" evidence="16">
    <location>
        <position position="100"/>
    </location>
</feature>
<evidence type="ECO:0000256" key="4">
    <source>
        <dbReference type="ARBA" id="ARBA00005225"/>
    </source>
</evidence>
<dbReference type="CDD" id="cd24015">
    <property type="entry name" value="ASKHA_NBD_PanK-III"/>
    <property type="match status" value="1"/>
</dbReference>
<feature type="binding site" evidence="16">
    <location>
        <begin position="98"/>
        <end position="101"/>
    </location>
    <ligand>
        <name>substrate</name>
    </ligand>
</feature>
<comment type="cofactor">
    <cofactor evidence="16">
        <name>NH4(+)</name>
        <dbReference type="ChEBI" id="CHEBI:28938"/>
    </cofactor>
    <cofactor evidence="16">
        <name>K(+)</name>
        <dbReference type="ChEBI" id="CHEBI:29103"/>
    </cofactor>
    <text evidence="16">A monovalent cation. Ammonium or potassium.</text>
</comment>
<feature type="binding site" evidence="16">
    <location>
        <begin position="5"/>
        <end position="12"/>
    </location>
    <ligand>
        <name>ATP</name>
        <dbReference type="ChEBI" id="CHEBI:30616"/>
    </ligand>
</feature>
<dbReference type="NCBIfam" id="TIGR00671">
    <property type="entry name" value="baf"/>
    <property type="match status" value="1"/>
</dbReference>
<dbReference type="GO" id="GO:0046872">
    <property type="term" value="F:metal ion binding"/>
    <property type="evidence" value="ECO:0007669"/>
    <property type="project" value="UniProtKB-KW"/>
</dbReference>
<evidence type="ECO:0000256" key="2">
    <source>
        <dbReference type="ARBA" id="ARBA00001958"/>
    </source>
</evidence>
<evidence type="ECO:0000256" key="5">
    <source>
        <dbReference type="ARBA" id="ARBA00011738"/>
    </source>
</evidence>
<dbReference type="Pfam" id="PF03309">
    <property type="entry name" value="Pan_kinase"/>
    <property type="match status" value="1"/>
</dbReference>
<dbReference type="EMBL" id="AKGD01000002">
    <property type="protein sequence ID" value="EIT68896.1"/>
    <property type="molecule type" value="Genomic_DNA"/>
</dbReference>
<organism evidence="17 18">
    <name type="scientific">Hydrocarboniphaga effusa AP103</name>
    <dbReference type="NCBI Taxonomy" id="1172194"/>
    <lineage>
        <taxon>Bacteria</taxon>
        <taxon>Pseudomonadati</taxon>
        <taxon>Pseudomonadota</taxon>
        <taxon>Gammaproteobacteria</taxon>
        <taxon>Nevskiales</taxon>
        <taxon>Nevskiaceae</taxon>
        <taxon>Hydrocarboniphaga</taxon>
    </lineage>
</organism>
<evidence type="ECO:0000256" key="13">
    <source>
        <dbReference type="ARBA" id="ARBA00022993"/>
    </source>
</evidence>
<name>I8HZ94_9GAMM</name>
<dbReference type="EC" id="2.7.1.33" evidence="6 16"/>
<dbReference type="RefSeq" id="WP_007185421.1">
    <property type="nucleotide sequence ID" value="NZ_AKGD01000002.1"/>
</dbReference>
<dbReference type="SUPFAM" id="SSF53067">
    <property type="entry name" value="Actin-like ATPase domain"/>
    <property type="match status" value="2"/>
</dbReference>
<comment type="subunit">
    <text evidence="5 16">Homodimer.</text>
</comment>
<evidence type="ECO:0000256" key="9">
    <source>
        <dbReference type="ARBA" id="ARBA00022741"/>
    </source>
</evidence>
<accession>I8HZ94</accession>
<dbReference type="GO" id="GO:0004594">
    <property type="term" value="F:pantothenate kinase activity"/>
    <property type="evidence" value="ECO:0007669"/>
    <property type="project" value="UniProtKB-UniRule"/>
</dbReference>
<feature type="binding site" evidence="16">
    <location>
        <position position="176"/>
    </location>
    <ligand>
        <name>substrate</name>
    </ligand>
</feature>